<accession>A0A195CC79</accession>
<gene>
    <name evidence="1" type="ORF">ALC62_10820</name>
</gene>
<dbReference type="Proteomes" id="UP000078542">
    <property type="component" value="Unassembled WGS sequence"/>
</dbReference>
<name>A0A195CC79_9HYME</name>
<protein>
    <submittedName>
        <fullName evidence="1">Uncharacterized protein</fullName>
    </submittedName>
</protein>
<dbReference type="AlphaFoldDB" id="A0A195CC79"/>
<sequence>MRSRTAPLATGRCRTCRRVLPVASSCVMRVGMPGRDRATNCVMNSRLVTRDTEIWRDIALEFQKSDASVELGGEFEMFDAFSTEHPYFETLGF</sequence>
<reference evidence="1 2" key="1">
    <citation type="submission" date="2016-03" db="EMBL/GenBank/DDBJ databases">
        <title>Cyphomyrmex costatus WGS genome.</title>
        <authorList>
            <person name="Nygaard S."/>
            <person name="Hu H."/>
            <person name="Boomsma J."/>
            <person name="Zhang G."/>
        </authorList>
    </citation>
    <scope>NUCLEOTIDE SEQUENCE [LARGE SCALE GENOMIC DNA]</scope>
    <source>
        <strain evidence="1">MS0001</strain>
        <tissue evidence="1">Whole body</tissue>
    </source>
</reference>
<organism evidence="1 2">
    <name type="scientific">Cyphomyrmex costatus</name>
    <dbReference type="NCBI Taxonomy" id="456900"/>
    <lineage>
        <taxon>Eukaryota</taxon>
        <taxon>Metazoa</taxon>
        <taxon>Ecdysozoa</taxon>
        <taxon>Arthropoda</taxon>
        <taxon>Hexapoda</taxon>
        <taxon>Insecta</taxon>
        <taxon>Pterygota</taxon>
        <taxon>Neoptera</taxon>
        <taxon>Endopterygota</taxon>
        <taxon>Hymenoptera</taxon>
        <taxon>Apocrita</taxon>
        <taxon>Aculeata</taxon>
        <taxon>Formicoidea</taxon>
        <taxon>Formicidae</taxon>
        <taxon>Myrmicinae</taxon>
        <taxon>Cyphomyrmex</taxon>
    </lineage>
</organism>
<dbReference type="EMBL" id="KQ977957">
    <property type="protein sequence ID" value="KYM98464.1"/>
    <property type="molecule type" value="Genomic_DNA"/>
</dbReference>
<evidence type="ECO:0000313" key="2">
    <source>
        <dbReference type="Proteomes" id="UP000078542"/>
    </source>
</evidence>
<keyword evidence="2" id="KW-1185">Reference proteome</keyword>
<evidence type="ECO:0000313" key="1">
    <source>
        <dbReference type="EMBL" id="KYM98464.1"/>
    </source>
</evidence>
<proteinExistence type="predicted"/>